<comment type="caution">
    <text evidence="1">The sequence shown here is derived from an EMBL/GenBank/DDBJ whole genome shotgun (WGS) entry which is preliminary data.</text>
</comment>
<protein>
    <submittedName>
        <fullName evidence="1">Uncharacterized protein</fullName>
    </submittedName>
</protein>
<organism evidence="1 2">
    <name type="scientific">Ooceraea biroi</name>
    <name type="common">Clonal raider ant</name>
    <name type="synonym">Cerapachys biroi</name>
    <dbReference type="NCBI Taxonomy" id="2015173"/>
    <lineage>
        <taxon>Eukaryota</taxon>
        <taxon>Metazoa</taxon>
        <taxon>Ecdysozoa</taxon>
        <taxon>Arthropoda</taxon>
        <taxon>Hexapoda</taxon>
        <taxon>Insecta</taxon>
        <taxon>Pterygota</taxon>
        <taxon>Neoptera</taxon>
        <taxon>Endopterygota</taxon>
        <taxon>Hymenoptera</taxon>
        <taxon>Apocrita</taxon>
        <taxon>Aculeata</taxon>
        <taxon>Formicoidea</taxon>
        <taxon>Formicidae</taxon>
        <taxon>Dorylinae</taxon>
        <taxon>Ooceraea</taxon>
    </lineage>
</organism>
<evidence type="ECO:0000313" key="1">
    <source>
        <dbReference type="EMBL" id="RLU20587.1"/>
    </source>
</evidence>
<dbReference type="Proteomes" id="UP000279307">
    <property type="component" value="Chromosome 7"/>
</dbReference>
<sequence>FKQCFVKLKKILLC</sequence>
<evidence type="ECO:0000313" key="2">
    <source>
        <dbReference type="Proteomes" id="UP000279307"/>
    </source>
</evidence>
<feature type="non-terminal residue" evidence="1">
    <location>
        <position position="1"/>
    </location>
</feature>
<proteinExistence type="predicted"/>
<accession>A0A3L8DJL2</accession>
<gene>
    <name evidence="1" type="ORF">DMN91_007198</name>
</gene>
<dbReference type="EMBL" id="QOIP01000007">
    <property type="protein sequence ID" value="RLU20587.1"/>
    <property type="molecule type" value="Genomic_DNA"/>
</dbReference>
<reference evidence="1 2" key="1">
    <citation type="journal article" date="2018" name="Genome Res.">
        <title>The genomic architecture and molecular evolution of ant odorant receptors.</title>
        <authorList>
            <person name="McKenzie S.K."/>
            <person name="Kronauer D.J.C."/>
        </authorList>
    </citation>
    <scope>NUCLEOTIDE SEQUENCE [LARGE SCALE GENOMIC DNA]</scope>
    <source>
        <strain evidence="1">Clonal line C1</strain>
    </source>
</reference>
<name>A0A3L8DJL2_OOCBI</name>